<dbReference type="Pfam" id="PF00293">
    <property type="entry name" value="NUDIX"/>
    <property type="match status" value="1"/>
</dbReference>
<proteinExistence type="predicted"/>
<dbReference type="InterPro" id="IPR020084">
    <property type="entry name" value="NUDIX_hydrolase_CS"/>
</dbReference>
<feature type="domain" description="Nudix hydrolase" evidence="2">
    <location>
        <begin position="48"/>
        <end position="185"/>
    </location>
</feature>
<reference evidence="3 4" key="1">
    <citation type="journal article" date="2016" name="Nat. Commun.">
        <title>Thousands of microbial genomes shed light on interconnected biogeochemical processes in an aquifer system.</title>
        <authorList>
            <person name="Anantharaman K."/>
            <person name="Brown C.T."/>
            <person name="Hug L.A."/>
            <person name="Sharon I."/>
            <person name="Castelle C.J."/>
            <person name="Probst A.J."/>
            <person name="Thomas B.C."/>
            <person name="Singh A."/>
            <person name="Wilkins M.J."/>
            <person name="Karaoz U."/>
            <person name="Brodie E.L."/>
            <person name="Williams K.H."/>
            <person name="Hubbard S.S."/>
            <person name="Banfield J.F."/>
        </authorList>
    </citation>
    <scope>NUCLEOTIDE SEQUENCE [LARGE SCALE GENOMIC DNA]</scope>
</reference>
<dbReference type="AlphaFoldDB" id="A0A1F7WFR6"/>
<dbReference type="InterPro" id="IPR000086">
    <property type="entry name" value="NUDIX_hydrolase_dom"/>
</dbReference>
<dbReference type="EMBL" id="MGFG01000021">
    <property type="protein sequence ID" value="OGM00885.1"/>
    <property type="molecule type" value="Genomic_DNA"/>
</dbReference>
<evidence type="ECO:0000256" key="1">
    <source>
        <dbReference type="ARBA" id="ARBA00022801"/>
    </source>
</evidence>
<dbReference type="GO" id="GO:0006167">
    <property type="term" value="P:AMP biosynthetic process"/>
    <property type="evidence" value="ECO:0007669"/>
    <property type="project" value="TreeGrafter"/>
</dbReference>
<dbReference type="GO" id="GO:0004081">
    <property type="term" value="F:bis(5'-nucleosyl)-tetraphosphatase (asymmetrical) activity"/>
    <property type="evidence" value="ECO:0007669"/>
    <property type="project" value="TreeGrafter"/>
</dbReference>
<evidence type="ECO:0000313" key="3">
    <source>
        <dbReference type="EMBL" id="OGM00885.1"/>
    </source>
</evidence>
<dbReference type="Proteomes" id="UP000176988">
    <property type="component" value="Unassembled WGS sequence"/>
</dbReference>
<dbReference type="PROSITE" id="PS00893">
    <property type="entry name" value="NUDIX_BOX"/>
    <property type="match status" value="1"/>
</dbReference>
<dbReference type="STRING" id="1802424.A2480_00085"/>
<keyword evidence="1" id="KW-0378">Hydrolase</keyword>
<dbReference type="GO" id="GO:0006754">
    <property type="term" value="P:ATP biosynthetic process"/>
    <property type="evidence" value="ECO:0007669"/>
    <property type="project" value="TreeGrafter"/>
</dbReference>
<evidence type="ECO:0000259" key="2">
    <source>
        <dbReference type="PROSITE" id="PS51462"/>
    </source>
</evidence>
<dbReference type="Gene3D" id="3.90.79.10">
    <property type="entry name" value="Nucleoside Triphosphate Pyrophosphohydrolase"/>
    <property type="match status" value="1"/>
</dbReference>
<dbReference type="PANTHER" id="PTHR21340">
    <property type="entry name" value="DIADENOSINE 5,5-P1,P4-TETRAPHOSPHATE PYROPHOSPHOHYDROLASE MUTT"/>
    <property type="match status" value="1"/>
</dbReference>
<gene>
    <name evidence="3" type="ORF">A2480_00085</name>
</gene>
<protein>
    <recommendedName>
        <fullName evidence="2">Nudix hydrolase domain-containing protein</fullName>
    </recommendedName>
</protein>
<dbReference type="PROSITE" id="PS51462">
    <property type="entry name" value="NUDIX"/>
    <property type="match status" value="1"/>
</dbReference>
<organism evidence="3 4">
    <name type="scientific">Candidatus Uhrbacteria bacterium RIFOXYC2_FULL_47_19</name>
    <dbReference type="NCBI Taxonomy" id="1802424"/>
    <lineage>
        <taxon>Bacteria</taxon>
        <taxon>Candidatus Uhriibacteriota</taxon>
    </lineage>
</organism>
<sequence>MNEESTQEDPFVLRMRELMSACAHGKGIEAVFVRRLMEGRPTRDENPESHFCVYFAAYDPKSGRVFFGLHKKSGLWLFNGGHVDRGELPEEALRREIVEEWGPDTAISTVEMPQLLTVTEIDNLPMQTCRAHYNIWFFVSVDERNFRPDSSRMDTEFSEFGWHSLEEARGKVTDGSTLEAISLIERDLLRNT</sequence>
<evidence type="ECO:0000313" key="4">
    <source>
        <dbReference type="Proteomes" id="UP000176988"/>
    </source>
</evidence>
<dbReference type="InterPro" id="IPR015797">
    <property type="entry name" value="NUDIX_hydrolase-like_dom_sf"/>
</dbReference>
<dbReference type="SUPFAM" id="SSF55811">
    <property type="entry name" value="Nudix"/>
    <property type="match status" value="1"/>
</dbReference>
<dbReference type="PANTHER" id="PTHR21340:SF0">
    <property type="entry name" value="BIS(5'-NUCLEOSYL)-TETRAPHOSPHATASE [ASYMMETRICAL]"/>
    <property type="match status" value="1"/>
</dbReference>
<name>A0A1F7WFR6_9BACT</name>
<dbReference type="InterPro" id="IPR051325">
    <property type="entry name" value="Nudix_hydrolase_domain"/>
</dbReference>
<comment type="caution">
    <text evidence="3">The sequence shown here is derived from an EMBL/GenBank/DDBJ whole genome shotgun (WGS) entry which is preliminary data.</text>
</comment>
<accession>A0A1F7WFR6</accession>